<proteinExistence type="predicted"/>
<gene>
    <name evidence="1" type="ORF">ACFFLS_16345</name>
</gene>
<evidence type="ECO:0000313" key="1">
    <source>
        <dbReference type="EMBL" id="MFC0078620.1"/>
    </source>
</evidence>
<evidence type="ECO:0008006" key="3">
    <source>
        <dbReference type="Google" id="ProtNLM"/>
    </source>
</evidence>
<evidence type="ECO:0000313" key="2">
    <source>
        <dbReference type="Proteomes" id="UP001589734"/>
    </source>
</evidence>
<keyword evidence="2" id="KW-1185">Reference proteome</keyword>
<dbReference type="Proteomes" id="UP001589734">
    <property type="component" value="Unassembled WGS sequence"/>
</dbReference>
<protein>
    <recommendedName>
        <fullName evidence="3">Sugar-binding protein</fullName>
    </recommendedName>
</protein>
<reference evidence="1 2" key="1">
    <citation type="submission" date="2024-09" db="EMBL/GenBank/DDBJ databases">
        <authorList>
            <person name="Sun Q."/>
            <person name="Mori K."/>
        </authorList>
    </citation>
    <scope>NUCLEOTIDE SEQUENCE [LARGE SCALE GENOMIC DNA]</scope>
    <source>
        <strain evidence="1 2">CGMCC 1.12926</strain>
    </source>
</reference>
<name>A0ABV6BT48_9FLAO</name>
<accession>A0ABV6BT48</accession>
<comment type="caution">
    <text evidence="1">The sequence shown here is derived from an EMBL/GenBank/DDBJ whole genome shotgun (WGS) entry which is preliminary data.</text>
</comment>
<dbReference type="RefSeq" id="WP_379689539.1">
    <property type="nucleotide sequence ID" value="NZ_JBHLYW010000010.1"/>
</dbReference>
<organism evidence="1 2">
    <name type="scientific">Flavobacterium procerum</name>
    <dbReference type="NCBI Taxonomy" id="1455569"/>
    <lineage>
        <taxon>Bacteria</taxon>
        <taxon>Pseudomonadati</taxon>
        <taxon>Bacteroidota</taxon>
        <taxon>Flavobacteriia</taxon>
        <taxon>Flavobacteriales</taxon>
        <taxon>Flavobacteriaceae</taxon>
        <taxon>Flavobacterium</taxon>
    </lineage>
</organism>
<sequence>MLNKIIKNFIYILVFGISFSYSQTKKIKKEIITASSIETNKILYTVSINYNKNQKVTKKVETGVNFSWETTTKTFFYDNKNNLIKECFYSNNTKAKLDFKDSTRYFYDNGKTVKRIKYNQGFIKTPEIMNYHYNKDGLLAKQFISNNEYYVYKYPKNDTVSIVTKNYDNQVCYDLVTLSLKKGDTITQRIFNKYSRQCGFNSNSKRESIYDGEGKLKVEINEIGYYYYENGLISKVCGEEKKYCYNYFEYKFDANNNWIERKEFKNNSPAILSKRELEYYD</sequence>
<dbReference type="EMBL" id="JBHLYW010000010">
    <property type="protein sequence ID" value="MFC0078620.1"/>
    <property type="molecule type" value="Genomic_DNA"/>
</dbReference>